<reference evidence="2 3" key="1">
    <citation type="journal article" date="2018" name="Int. J. Syst. Evol. Microbiol.">
        <title>Pseudooceanicola lipolyticus sp. nov., a marine alphaproteobacterium, reclassification of Oceanicola flagellatus as Pseudooceanicola flagellatus comb. nov. and emended description of the genus Pseudooceanicola.</title>
        <authorList>
            <person name="Huang M.-M."/>
            <person name="Guo L.-L."/>
            <person name="Wu Y.-H."/>
            <person name="Lai Q.-L."/>
            <person name="Shao Z.-Z."/>
            <person name="Wang C.-S."/>
            <person name="Wu M."/>
            <person name="Xu X.-W."/>
        </authorList>
    </citation>
    <scope>NUCLEOTIDE SEQUENCE [LARGE SCALE GENOMIC DNA]</scope>
    <source>
        <strain evidence="2 3">157</strain>
    </source>
</reference>
<comment type="caution">
    <text evidence="2">The sequence shown here is derived from an EMBL/GenBank/DDBJ whole genome shotgun (WGS) entry which is preliminary data.</text>
</comment>
<dbReference type="InterPro" id="IPR001845">
    <property type="entry name" value="HTH_ArsR_DNA-bd_dom"/>
</dbReference>
<dbReference type="SMART" id="SM00418">
    <property type="entry name" value="HTH_ARSR"/>
    <property type="match status" value="1"/>
</dbReference>
<dbReference type="InterPro" id="IPR011991">
    <property type="entry name" value="ArsR-like_HTH"/>
</dbReference>
<dbReference type="Gene3D" id="1.10.10.10">
    <property type="entry name" value="Winged helix-like DNA-binding domain superfamily/Winged helix DNA-binding domain"/>
    <property type="match status" value="1"/>
</dbReference>
<keyword evidence="3" id="KW-1185">Reference proteome</keyword>
<dbReference type="RefSeq" id="WP_100164272.1">
    <property type="nucleotide sequence ID" value="NZ_PGTB01000140.1"/>
</dbReference>
<evidence type="ECO:0000313" key="2">
    <source>
        <dbReference type="EMBL" id="PJE34791.1"/>
    </source>
</evidence>
<feature type="domain" description="HTH arsR-type" evidence="1">
    <location>
        <begin position="1"/>
        <end position="92"/>
    </location>
</feature>
<organism evidence="2 3">
    <name type="scientific">Pseudooceanicola lipolyticus</name>
    <dbReference type="NCBI Taxonomy" id="2029104"/>
    <lineage>
        <taxon>Bacteria</taxon>
        <taxon>Pseudomonadati</taxon>
        <taxon>Pseudomonadota</taxon>
        <taxon>Alphaproteobacteria</taxon>
        <taxon>Rhodobacterales</taxon>
        <taxon>Paracoccaceae</taxon>
        <taxon>Pseudooceanicola</taxon>
    </lineage>
</organism>
<dbReference type="Pfam" id="PF12840">
    <property type="entry name" value="HTH_20"/>
    <property type="match status" value="1"/>
</dbReference>
<dbReference type="PANTHER" id="PTHR38600:SF2">
    <property type="entry name" value="SLL0088 PROTEIN"/>
    <property type="match status" value="1"/>
</dbReference>
<gene>
    <name evidence="2" type="ORF">CVM52_20465</name>
</gene>
<sequence length="121" mass="13584">MANQRINLIFATLADPTRRAVIERLAGGPAPVKDLAAPHDMALPSFLKHLDVLERADLVTSQKVGRQRICALHPAALEPVEHWLTRQRRNWEARTDRLAAMAEALEEQAQPGNTPRKDPRK</sequence>
<evidence type="ECO:0000259" key="1">
    <source>
        <dbReference type="PROSITE" id="PS50987"/>
    </source>
</evidence>
<dbReference type="NCBIfam" id="NF033788">
    <property type="entry name" value="HTH_metalloreg"/>
    <property type="match status" value="1"/>
</dbReference>
<dbReference type="OrthoDB" id="9790747at2"/>
<dbReference type="Proteomes" id="UP000231553">
    <property type="component" value="Unassembled WGS sequence"/>
</dbReference>
<dbReference type="InterPro" id="IPR036390">
    <property type="entry name" value="WH_DNA-bd_sf"/>
</dbReference>
<protein>
    <submittedName>
        <fullName evidence="2">Transcriptional regulator</fullName>
    </submittedName>
</protein>
<proteinExistence type="predicted"/>
<dbReference type="EMBL" id="PGTB01000140">
    <property type="protein sequence ID" value="PJE34791.1"/>
    <property type="molecule type" value="Genomic_DNA"/>
</dbReference>
<dbReference type="PROSITE" id="PS50987">
    <property type="entry name" value="HTH_ARSR_2"/>
    <property type="match status" value="1"/>
</dbReference>
<dbReference type="SUPFAM" id="SSF46785">
    <property type="entry name" value="Winged helix' DNA-binding domain"/>
    <property type="match status" value="1"/>
</dbReference>
<dbReference type="PANTHER" id="PTHR38600">
    <property type="entry name" value="TRANSCRIPTIONAL REGULATORY PROTEIN"/>
    <property type="match status" value="1"/>
</dbReference>
<dbReference type="GO" id="GO:0003700">
    <property type="term" value="F:DNA-binding transcription factor activity"/>
    <property type="evidence" value="ECO:0007669"/>
    <property type="project" value="InterPro"/>
</dbReference>
<name>A0A2M8IW86_9RHOB</name>
<evidence type="ECO:0000313" key="3">
    <source>
        <dbReference type="Proteomes" id="UP000231553"/>
    </source>
</evidence>
<accession>A0A2M8IW86</accession>
<dbReference type="CDD" id="cd00090">
    <property type="entry name" value="HTH_ARSR"/>
    <property type="match status" value="1"/>
</dbReference>
<dbReference type="InterPro" id="IPR036388">
    <property type="entry name" value="WH-like_DNA-bd_sf"/>
</dbReference>
<dbReference type="AlphaFoldDB" id="A0A2M8IW86"/>